<dbReference type="EMBL" id="JAMD01000002">
    <property type="protein sequence ID" value="KEJ97196.1"/>
    <property type="molecule type" value="Genomic_DNA"/>
</dbReference>
<dbReference type="InterPro" id="IPR016047">
    <property type="entry name" value="M23ase_b-sheet_dom"/>
</dbReference>
<reference evidence="4 5" key="1">
    <citation type="submission" date="2014-01" db="EMBL/GenBank/DDBJ databases">
        <title>Sulfitobacter sp. H3 (MCCC 1A00686) Genome Sequencing.</title>
        <authorList>
            <person name="Lai Q."/>
            <person name="Hong Z."/>
        </authorList>
    </citation>
    <scope>NUCLEOTIDE SEQUENCE [LARGE SCALE GENOMIC DNA]</scope>
    <source>
        <strain evidence="4 5">H3</strain>
    </source>
</reference>
<proteinExistence type="predicted"/>
<feature type="signal peptide" evidence="2">
    <location>
        <begin position="1"/>
        <end position="18"/>
    </location>
</feature>
<dbReference type="GeneID" id="68871776"/>
<evidence type="ECO:0000313" key="5">
    <source>
        <dbReference type="Proteomes" id="UP000027746"/>
    </source>
</evidence>
<dbReference type="RefSeq" id="WP_037922960.1">
    <property type="nucleotide sequence ID" value="NZ_CP054599.1"/>
</dbReference>
<gene>
    <name evidence="4" type="ORF">SUH3_10500</name>
</gene>
<accession>A0A073J663</accession>
<dbReference type="OrthoDB" id="9809144at2"/>
<dbReference type="SUPFAM" id="SSF51261">
    <property type="entry name" value="Duplicated hybrid motif"/>
    <property type="match status" value="1"/>
</dbReference>
<evidence type="ECO:0000256" key="2">
    <source>
        <dbReference type="SAM" id="SignalP"/>
    </source>
</evidence>
<protein>
    <submittedName>
        <fullName evidence="4">Peptidase M23B</fullName>
    </submittedName>
</protein>
<dbReference type="InterPro" id="IPR011055">
    <property type="entry name" value="Dup_hybrid_motif"/>
</dbReference>
<keyword evidence="2" id="KW-0732">Signal</keyword>
<feature type="domain" description="M23ase beta-sheet core" evidence="3">
    <location>
        <begin position="258"/>
        <end position="366"/>
    </location>
</feature>
<evidence type="ECO:0000313" key="4">
    <source>
        <dbReference type="EMBL" id="KEJ97196.1"/>
    </source>
</evidence>
<dbReference type="AlphaFoldDB" id="A0A073J663"/>
<comment type="caution">
    <text evidence="4">The sequence shown here is derived from an EMBL/GenBank/DDBJ whole genome shotgun (WGS) entry which is preliminary data.</text>
</comment>
<evidence type="ECO:0000256" key="1">
    <source>
        <dbReference type="SAM" id="Coils"/>
    </source>
</evidence>
<feature type="chain" id="PRO_5001691821" evidence="2">
    <location>
        <begin position="19"/>
        <end position="376"/>
    </location>
</feature>
<organism evidence="4 5">
    <name type="scientific">Pseudosulfitobacter pseudonitzschiae</name>
    <dbReference type="NCBI Taxonomy" id="1402135"/>
    <lineage>
        <taxon>Bacteria</taxon>
        <taxon>Pseudomonadati</taxon>
        <taxon>Pseudomonadota</taxon>
        <taxon>Alphaproteobacteria</taxon>
        <taxon>Rhodobacterales</taxon>
        <taxon>Roseobacteraceae</taxon>
        <taxon>Pseudosulfitobacter</taxon>
    </lineage>
</organism>
<sequence>MIRALALLVCLWPATLFAQDATALARDAGAQLQEAAAQLEEADSARDRVKALTATIKAYEAGLAAMRDGLRRASLRETQLTRQLAARDSEIAGFLGTLQTIGSTPSPTSFLHPDGPTGTARAGMLLAELTPALNARASTLRRDLEDVKNLRAIQTQATAQMQKGLTEVQTARTALSKALAERTDLPRRFTEDPVNTAILIESSETLDAFASGVSNIAQNEQSISLPDLAARIGDLPLPAQGIVLRGANEADAAGIRRPGILLGTRPGALVTSPTAATVRYQGPLLDLGQVVILEPQPDTLFILAGLGAVYVETGEVVATDAPIGLMGGLSAGSATTEMSQEGEGAGTARSETLYIEVRQDNVPQDPASWFRQGKDG</sequence>
<dbReference type="Gene3D" id="2.70.70.10">
    <property type="entry name" value="Glucose Permease (Domain IIA)"/>
    <property type="match status" value="1"/>
</dbReference>
<dbReference type="Pfam" id="PF01551">
    <property type="entry name" value="Peptidase_M23"/>
    <property type="match status" value="1"/>
</dbReference>
<feature type="coiled-coil region" evidence="1">
    <location>
        <begin position="25"/>
        <end position="55"/>
    </location>
</feature>
<keyword evidence="1" id="KW-0175">Coiled coil</keyword>
<keyword evidence="5" id="KW-1185">Reference proteome</keyword>
<evidence type="ECO:0000259" key="3">
    <source>
        <dbReference type="Pfam" id="PF01551"/>
    </source>
</evidence>
<name>A0A073J663_9RHOB</name>
<dbReference type="Proteomes" id="UP000027746">
    <property type="component" value="Unassembled WGS sequence"/>
</dbReference>